<evidence type="ECO:0000259" key="2">
    <source>
        <dbReference type="Pfam" id="PF01145"/>
    </source>
</evidence>
<reference evidence="3 4" key="1">
    <citation type="submission" date="2016-01" db="EMBL/GenBank/DDBJ databases">
        <title>Mycobacterium immunogenum strain CD11_6 genome sequencing and assembly.</title>
        <authorList>
            <person name="Kaur G."/>
            <person name="Nair G.R."/>
            <person name="Mayilraj S."/>
        </authorList>
    </citation>
    <scope>NUCLEOTIDE SEQUENCE [LARGE SCALE GENOMIC DNA]</scope>
    <source>
        <strain evidence="3 4">CD11-6</strain>
    </source>
</reference>
<keyword evidence="1" id="KW-1133">Transmembrane helix</keyword>
<sequence>MPVSMWIFIILAIVAVIGVIVGLFARDEERSACFLGAIVIGVIGLVFFAFAATTVVGTRQIGIETKFGRPTGTTLTNGLHLKSPVTSVTEMDGAVQIDQHKDGGRIKVRLGNSSTADADVSVRWQIKPDAAPELFLQYKTFDNVRINLVTRNLQVALNEVFATFDPLAPKNLDRSPLPELSTQAKNILAAKVGSQVEILDVAVPTIDYDDGTEQKINQLNQERAATAVAEQAKMTALAQAAANANLAASVSRDPNVLVSKCLDIAREKGLALLCWPTTPVPTIPVK</sequence>
<comment type="caution">
    <text evidence="3">The sequence shown here is derived from an EMBL/GenBank/DDBJ whole genome shotgun (WGS) entry which is preliminary data.</text>
</comment>
<keyword evidence="1" id="KW-0472">Membrane</keyword>
<dbReference type="AlphaFoldDB" id="A0A179VGT7"/>
<evidence type="ECO:0000256" key="1">
    <source>
        <dbReference type="SAM" id="Phobius"/>
    </source>
</evidence>
<dbReference type="RefSeq" id="WP_064628088.1">
    <property type="nucleotide sequence ID" value="NZ_LQYE01000001.1"/>
</dbReference>
<accession>A0A179VGT7</accession>
<evidence type="ECO:0000313" key="3">
    <source>
        <dbReference type="EMBL" id="OAT70954.1"/>
    </source>
</evidence>
<dbReference type="Pfam" id="PF01145">
    <property type="entry name" value="Band_7"/>
    <property type="match status" value="1"/>
</dbReference>
<keyword evidence="1" id="KW-0812">Transmembrane</keyword>
<name>A0A179VGT7_9MYCO</name>
<feature type="transmembrane region" description="Helical" evidence="1">
    <location>
        <begin position="32"/>
        <end position="52"/>
    </location>
</feature>
<dbReference type="PANTHER" id="PTHR42911:SF2">
    <property type="entry name" value="PROHIBITIN FAMILY PROTEIN"/>
    <property type="match status" value="1"/>
</dbReference>
<feature type="transmembrane region" description="Helical" evidence="1">
    <location>
        <begin position="6"/>
        <end position="25"/>
    </location>
</feature>
<proteinExistence type="predicted"/>
<dbReference type="EMBL" id="LQYE01000001">
    <property type="protein sequence ID" value="OAT70954.1"/>
    <property type="molecule type" value="Genomic_DNA"/>
</dbReference>
<organism evidence="3 4">
    <name type="scientific">Mycobacteroides immunogenum</name>
    <dbReference type="NCBI Taxonomy" id="83262"/>
    <lineage>
        <taxon>Bacteria</taxon>
        <taxon>Bacillati</taxon>
        <taxon>Actinomycetota</taxon>
        <taxon>Actinomycetes</taxon>
        <taxon>Mycobacteriales</taxon>
        <taxon>Mycobacteriaceae</taxon>
        <taxon>Mycobacteroides</taxon>
    </lineage>
</organism>
<feature type="domain" description="Band 7" evidence="2">
    <location>
        <begin position="55"/>
        <end position="232"/>
    </location>
</feature>
<dbReference type="Proteomes" id="UP000186919">
    <property type="component" value="Unassembled WGS sequence"/>
</dbReference>
<gene>
    <name evidence="3" type="ORF">AWB85_06700</name>
</gene>
<protein>
    <recommendedName>
        <fullName evidence="2">Band 7 domain-containing protein</fullName>
    </recommendedName>
</protein>
<dbReference type="PANTHER" id="PTHR42911">
    <property type="entry name" value="MODULATOR OF FTSH PROTEASE HFLC"/>
    <property type="match status" value="1"/>
</dbReference>
<dbReference type="InterPro" id="IPR001107">
    <property type="entry name" value="Band_7"/>
</dbReference>
<evidence type="ECO:0000313" key="4">
    <source>
        <dbReference type="Proteomes" id="UP000186919"/>
    </source>
</evidence>